<dbReference type="Pfam" id="PF01292">
    <property type="entry name" value="Ni_hydr_CYTB"/>
    <property type="match status" value="1"/>
</dbReference>
<dbReference type="InterPro" id="IPR052168">
    <property type="entry name" value="Cytochrome_b561_oxidase"/>
</dbReference>
<reference evidence="15 16" key="1">
    <citation type="submission" date="2022-04" db="EMBL/GenBank/DDBJ databases">
        <title>Pseudomonas knackmussii B09-2.</title>
        <authorList>
            <person name="Deng Y."/>
        </authorList>
    </citation>
    <scope>NUCLEOTIDE SEQUENCE [LARGE SCALE GENOMIC DNA]</scope>
    <source>
        <strain evidence="15 16">B09-2</strain>
    </source>
</reference>
<comment type="subcellular location">
    <subcellularLocation>
        <location evidence="2">Cell membrane</location>
        <topology evidence="2">Multi-pass membrane protein</topology>
    </subcellularLocation>
</comment>
<evidence type="ECO:0000256" key="6">
    <source>
        <dbReference type="ARBA" id="ARBA00022692"/>
    </source>
</evidence>
<comment type="cofactor">
    <cofactor evidence="1">
        <name>heme b</name>
        <dbReference type="ChEBI" id="CHEBI:60344"/>
    </cofactor>
</comment>
<keyword evidence="7" id="KW-0479">Metal-binding</keyword>
<dbReference type="InterPro" id="IPR016174">
    <property type="entry name" value="Di-haem_cyt_TM"/>
</dbReference>
<organism evidence="15 16">
    <name type="scientific">Pseudomonas knackmussii</name>
    <dbReference type="NCBI Taxonomy" id="65741"/>
    <lineage>
        <taxon>Bacteria</taxon>
        <taxon>Pseudomonadati</taxon>
        <taxon>Pseudomonadota</taxon>
        <taxon>Gammaproteobacteria</taxon>
        <taxon>Pseudomonadales</taxon>
        <taxon>Pseudomonadaceae</taxon>
        <taxon>Pseudomonas</taxon>
    </lineage>
</organism>
<evidence type="ECO:0000256" key="8">
    <source>
        <dbReference type="ARBA" id="ARBA00022982"/>
    </source>
</evidence>
<keyword evidence="8" id="KW-0249">Electron transport</keyword>
<dbReference type="InterPro" id="IPR011577">
    <property type="entry name" value="Cyt_b561_bac/Ni-Hgenase"/>
</dbReference>
<evidence type="ECO:0000256" key="12">
    <source>
        <dbReference type="ARBA" id="ARBA00037975"/>
    </source>
</evidence>
<comment type="similarity">
    <text evidence="12">Belongs to the cytochrome b561 family.</text>
</comment>
<proteinExistence type="inferred from homology"/>
<feature type="transmembrane region" description="Helical" evidence="13">
    <location>
        <begin position="142"/>
        <end position="163"/>
    </location>
</feature>
<keyword evidence="4" id="KW-1003">Cell membrane</keyword>
<dbReference type="EMBL" id="CP096208">
    <property type="protein sequence ID" value="UPQ84691.1"/>
    <property type="molecule type" value="Genomic_DNA"/>
</dbReference>
<evidence type="ECO:0000256" key="13">
    <source>
        <dbReference type="SAM" id="Phobius"/>
    </source>
</evidence>
<dbReference type="PANTHER" id="PTHR30529:SF1">
    <property type="entry name" value="CYTOCHROME B561 HOMOLOG 2"/>
    <property type="match status" value="1"/>
</dbReference>
<dbReference type="Gene3D" id="1.20.950.20">
    <property type="entry name" value="Transmembrane di-heme cytochromes, Chain C"/>
    <property type="match status" value="1"/>
</dbReference>
<gene>
    <name evidence="15" type="ORF">M0M42_10045</name>
</gene>
<evidence type="ECO:0000256" key="11">
    <source>
        <dbReference type="ARBA" id="ARBA00023136"/>
    </source>
</evidence>
<evidence type="ECO:0000256" key="10">
    <source>
        <dbReference type="ARBA" id="ARBA00023004"/>
    </source>
</evidence>
<keyword evidence="3" id="KW-0813">Transport</keyword>
<evidence type="ECO:0000256" key="1">
    <source>
        <dbReference type="ARBA" id="ARBA00001970"/>
    </source>
</evidence>
<dbReference type="PANTHER" id="PTHR30529">
    <property type="entry name" value="CYTOCHROME B561"/>
    <property type="match status" value="1"/>
</dbReference>
<feature type="transmembrane region" description="Helical" evidence="13">
    <location>
        <begin position="91"/>
        <end position="110"/>
    </location>
</feature>
<protein>
    <submittedName>
        <fullName evidence="15">Cytochrome b</fullName>
    </submittedName>
</protein>
<feature type="transmembrane region" description="Helical" evidence="13">
    <location>
        <begin position="49"/>
        <end position="70"/>
    </location>
</feature>
<keyword evidence="10" id="KW-0408">Iron</keyword>
<keyword evidence="11 13" id="KW-0472">Membrane</keyword>
<keyword evidence="9 13" id="KW-1133">Transmembrane helix</keyword>
<evidence type="ECO:0000256" key="9">
    <source>
        <dbReference type="ARBA" id="ARBA00022989"/>
    </source>
</evidence>
<keyword evidence="6 13" id="KW-0812">Transmembrane</keyword>
<evidence type="ECO:0000256" key="7">
    <source>
        <dbReference type="ARBA" id="ARBA00022723"/>
    </source>
</evidence>
<evidence type="ECO:0000256" key="5">
    <source>
        <dbReference type="ARBA" id="ARBA00022617"/>
    </source>
</evidence>
<keyword evidence="5" id="KW-0349">Heme</keyword>
<evidence type="ECO:0000256" key="2">
    <source>
        <dbReference type="ARBA" id="ARBA00004651"/>
    </source>
</evidence>
<evidence type="ECO:0000259" key="14">
    <source>
        <dbReference type="Pfam" id="PF01292"/>
    </source>
</evidence>
<keyword evidence="16" id="KW-1185">Reference proteome</keyword>
<evidence type="ECO:0000313" key="15">
    <source>
        <dbReference type="EMBL" id="UPQ84691.1"/>
    </source>
</evidence>
<evidence type="ECO:0000313" key="16">
    <source>
        <dbReference type="Proteomes" id="UP000831189"/>
    </source>
</evidence>
<dbReference type="SUPFAM" id="SSF81342">
    <property type="entry name" value="Transmembrane di-heme cytochromes"/>
    <property type="match status" value="1"/>
</dbReference>
<sequence length="173" mass="19680">MINDSRDKYGSVSRLFHWLMTLLILWQFLKLGDRISEGEHWIGQTLVPWHVSLGVLLFVLVVLRIVWFVRQYKQRPLHDPATASLVKSGHFALYACMALMPITGLLYMLGNGYGLKVFGTQLVAKGPEIDWAASIGSLHSPLAWLTVILVLGHTAAALYHHYVKRDDIMRRML</sequence>
<accession>A0ABY4KV05</accession>
<evidence type="ECO:0000256" key="3">
    <source>
        <dbReference type="ARBA" id="ARBA00022448"/>
    </source>
</evidence>
<evidence type="ECO:0000256" key="4">
    <source>
        <dbReference type="ARBA" id="ARBA00022475"/>
    </source>
</evidence>
<dbReference type="Proteomes" id="UP000831189">
    <property type="component" value="Chromosome"/>
</dbReference>
<feature type="transmembrane region" description="Helical" evidence="13">
    <location>
        <begin position="12"/>
        <end position="29"/>
    </location>
</feature>
<feature type="domain" description="Cytochrome b561 bacterial/Ni-hydrogenase" evidence="14">
    <location>
        <begin position="9"/>
        <end position="173"/>
    </location>
</feature>
<name>A0ABY4KV05_9PSED</name>